<evidence type="ECO:0000256" key="1">
    <source>
        <dbReference type="ARBA" id="ARBA00007553"/>
    </source>
</evidence>
<dbReference type="InterPro" id="IPR006619">
    <property type="entry name" value="PGRP_domain_met/bac"/>
</dbReference>
<accession>A0A813TR07</accession>
<dbReference type="CDD" id="cd06583">
    <property type="entry name" value="PGRP"/>
    <property type="match status" value="1"/>
</dbReference>
<evidence type="ECO:0000256" key="2">
    <source>
        <dbReference type="ARBA" id="ARBA00022859"/>
    </source>
</evidence>
<dbReference type="InterPro" id="IPR015510">
    <property type="entry name" value="PGRP"/>
</dbReference>
<dbReference type="InterPro" id="IPR002502">
    <property type="entry name" value="Amidase_domain"/>
</dbReference>
<dbReference type="Pfam" id="PF03496">
    <property type="entry name" value="ADPrib_exo_Tox"/>
    <property type="match status" value="1"/>
</dbReference>
<gene>
    <name evidence="6" type="ORF">JXQ802_LOCUS5730</name>
    <name evidence="5" type="ORF">PYM288_LOCUS5436</name>
</gene>
<dbReference type="GO" id="GO:0002376">
    <property type="term" value="P:immune system process"/>
    <property type="evidence" value="ECO:0007669"/>
    <property type="project" value="UniProtKB-KW"/>
</dbReference>
<evidence type="ECO:0000313" key="5">
    <source>
        <dbReference type="EMBL" id="CAF0818072.1"/>
    </source>
</evidence>
<evidence type="ECO:0000313" key="7">
    <source>
        <dbReference type="Proteomes" id="UP000663854"/>
    </source>
</evidence>
<sequence length="529" mass="61244">MGSYGDIELHVASYNGHNEFIQLLLTDSALKSFENISNSSAFYNQSRIDEIEKLYQQATNLCYLQENIQDSDYIEWSLIGDNLIKKCKKFREQIDLYKTYDNHHHLITKLLIEIIDYYLNEYLIEQEHLSRHEAKTVESYFKQAIEEQNYLKYFIKAYTLTNNFYRVLNKHLALYILDYFDTASYSSLPTKYRLINCLVHIVTLVINHPDIHKYRYEGVCFRGLLMTKKDLKNYAIGNHILNRSFLSTSKSCTIAKIFADNSQQNTLEETSQNDRDLSQVSVLLKYKIKQNQTAIDIEHLSMIPDEKEVLILPFSVFQVKDRIRNSSKTSSPVLYEIDLEECEEDKETNNRKDKSSCPTMINRSVWNGSEPRNYTILSTPVPYIGIYHTTGSQCTTLDSCMSITQDWQRFHMNTRNWSDIGYNFLVGGDGYIFEGRGWNYTGAHCRGYNPQSIGIGVIGDYTSIQPSKSLVNAVISLITCGISFGFIQANYTFLGHWGYGIIEYYMLHLNRSSNSIQYCLPTPTTVSLK</sequence>
<feature type="domain" description="N-acetylmuramoyl-L-alanine amidase" evidence="3">
    <location>
        <begin position="369"/>
        <end position="512"/>
    </location>
</feature>
<dbReference type="PANTHER" id="PTHR11022">
    <property type="entry name" value="PEPTIDOGLYCAN RECOGNITION PROTEIN"/>
    <property type="match status" value="1"/>
</dbReference>
<dbReference type="EMBL" id="CAJNOH010000055">
    <property type="protein sequence ID" value="CAF0818072.1"/>
    <property type="molecule type" value="Genomic_DNA"/>
</dbReference>
<dbReference type="GO" id="GO:0009253">
    <property type="term" value="P:peptidoglycan catabolic process"/>
    <property type="evidence" value="ECO:0007669"/>
    <property type="project" value="InterPro"/>
</dbReference>
<protein>
    <recommendedName>
        <fullName evidence="9">NAD(P)(+)--arginine ADP-ribosyltransferase</fullName>
    </recommendedName>
</protein>
<dbReference type="Proteomes" id="UP000663854">
    <property type="component" value="Unassembled WGS sequence"/>
</dbReference>
<dbReference type="GO" id="GO:0008270">
    <property type="term" value="F:zinc ion binding"/>
    <property type="evidence" value="ECO:0007669"/>
    <property type="project" value="InterPro"/>
</dbReference>
<dbReference type="SUPFAM" id="SSF56399">
    <property type="entry name" value="ADP-ribosylation"/>
    <property type="match status" value="1"/>
</dbReference>
<dbReference type="SUPFAM" id="SSF55846">
    <property type="entry name" value="N-acetylmuramoyl-L-alanine amidase-like"/>
    <property type="match status" value="1"/>
</dbReference>
<reference evidence="5" key="1">
    <citation type="submission" date="2021-02" db="EMBL/GenBank/DDBJ databases">
        <authorList>
            <person name="Nowell W R."/>
        </authorList>
    </citation>
    <scope>NUCLEOTIDE SEQUENCE</scope>
</reference>
<dbReference type="Gene3D" id="3.90.176.10">
    <property type="entry name" value="Toxin ADP-ribosyltransferase, Chain A, domain 1"/>
    <property type="match status" value="1"/>
</dbReference>
<evidence type="ECO:0000259" key="4">
    <source>
        <dbReference type="SMART" id="SM00701"/>
    </source>
</evidence>
<dbReference type="InterPro" id="IPR003540">
    <property type="entry name" value="ADP-ribosyltransferase"/>
</dbReference>
<comment type="similarity">
    <text evidence="1">Belongs to the N-acetylmuramoyl-L-alanine amidase 2 family.</text>
</comment>
<evidence type="ECO:0000259" key="3">
    <source>
        <dbReference type="SMART" id="SM00644"/>
    </source>
</evidence>
<evidence type="ECO:0000313" key="8">
    <source>
        <dbReference type="Proteomes" id="UP000663870"/>
    </source>
</evidence>
<dbReference type="PANTHER" id="PTHR11022:SF41">
    <property type="entry name" value="PEPTIDOGLYCAN-RECOGNITION PROTEIN LC-RELATED"/>
    <property type="match status" value="1"/>
</dbReference>
<keyword evidence="8" id="KW-1185">Reference proteome</keyword>
<dbReference type="SMART" id="SM00644">
    <property type="entry name" value="Ami_2"/>
    <property type="match status" value="1"/>
</dbReference>
<dbReference type="AlphaFoldDB" id="A0A813TR07"/>
<dbReference type="Pfam" id="PF01510">
    <property type="entry name" value="Amidase_2"/>
    <property type="match status" value="1"/>
</dbReference>
<feature type="domain" description="Peptidoglycan recognition protein family" evidence="4">
    <location>
        <begin position="358"/>
        <end position="500"/>
    </location>
</feature>
<dbReference type="GO" id="GO:0008745">
    <property type="term" value="F:N-acetylmuramoyl-L-alanine amidase activity"/>
    <property type="evidence" value="ECO:0007669"/>
    <property type="project" value="InterPro"/>
</dbReference>
<dbReference type="FunFam" id="3.40.80.10:FF:000001">
    <property type="entry name" value="Peptidoglycan recognition protein 1"/>
    <property type="match status" value="1"/>
</dbReference>
<dbReference type="EMBL" id="CAJNOL010000086">
    <property type="protein sequence ID" value="CAF0831750.1"/>
    <property type="molecule type" value="Genomic_DNA"/>
</dbReference>
<evidence type="ECO:0000313" key="6">
    <source>
        <dbReference type="EMBL" id="CAF0831750.1"/>
    </source>
</evidence>
<dbReference type="Gene3D" id="3.40.80.10">
    <property type="entry name" value="Peptidoglycan recognition protein-like"/>
    <property type="match status" value="1"/>
</dbReference>
<evidence type="ECO:0008006" key="9">
    <source>
        <dbReference type="Google" id="ProtNLM"/>
    </source>
</evidence>
<proteinExistence type="inferred from homology"/>
<dbReference type="PROSITE" id="PS51996">
    <property type="entry name" value="TR_MART"/>
    <property type="match status" value="1"/>
</dbReference>
<dbReference type="Proteomes" id="UP000663870">
    <property type="component" value="Unassembled WGS sequence"/>
</dbReference>
<dbReference type="SMART" id="SM00701">
    <property type="entry name" value="PGRP"/>
    <property type="match status" value="1"/>
</dbReference>
<organism evidence="5 7">
    <name type="scientific">Rotaria sordida</name>
    <dbReference type="NCBI Taxonomy" id="392033"/>
    <lineage>
        <taxon>Eukaryota</taxon>
        <taxon>Metazoa</taxon>
        <taxon>Spiralia</taxon>
        <taxon>Gnathifera</taxon>
        <taxon>Rotifera</taxon>
        <taxon>Eurotatoria</taxon>
        <taxon>Bdelloidea</taxon>
        <taxon>Philodinida</taxon>
        <taxon>Philodinidae</taxon>
        <taxon>Rotaria</taxon>
    </lineage>
</organism>
<comment type="caution">
    <text evidence="5">The sequence shown here is derived from an EMBL/GenBank/DDBJ whole genome shotgun (WGS) entry which is preliminary data.</text>
</comment>
<name>A0A813TR07_9BILA</name>
<dbReference type="InterPro" id="IPR036505">
    <property type="entry name" value="Amidase/PGRP_sf"/>
</dbReference>
<keyword evidence="2" id="KW-0391">Immunity</keyword>